<feature type="region of interest" description="Disordered" evidence="1">
    <location>
        <begin position="53"/>
        <end position="103"/>
    </location>
</feature>
<dbReference type="Proteomes" id="UP001642464">
    <property type="component" value="Unassembled WGS sequence"/>
</dbReference>
<gene>
    <name evidence="2" type="ORF">SCF082_LOCUS7461</name>
</gene>
<evidence type="ECO:0000313" key="2">
    <source>
        <dbReference type="EMBL" id="CAK9002726.1"/>
    </source>
</evidence>
<evidence type="ECO:0000313" key="3">
    <source>
        <dbReference type="Proteomes" id="UP001642464"/>
    </source>
</evidence>
<keyword evidence="3" id="KW-1185">Reference proteome</keyword>
<protein>
    <submittedName>
        <fullName evidence="2">Uncharacterized protein</fullName>
    </submittedName>
</protein>
<accession>A0ABP0ILI7</accession>
<dbReference type="EMBL" id="CAXAMM010004191">
    <property type="protein sequence ID" value="CAK9002726.1"/>
    <property type="molecule type" value="Genomic_DNA"/>
</dbReference>
<reference evidence="2 3" key="1">
    <citation type="submission" date="2024-02" db="EMBL/GenBank/DDBJ databases">
        <authorList>
            <person name="Chen Y."/>
            <person name="Shah S."/>
            <person name="Dougan E. K."/>
            <person name="Thang M."/>
            <person name="Chan C."/>
        </authorList>
    </citation>
    <scope>NUCLEOTIDE SEQUENCE [LARGE SCALE GENOMIC DNA]</scope>
</reference>
<name>A0ABP0ILI7_9DINO</name>
<sequence>MFRTGEPAYVFAQHVSGPQRAVVLQDPAKVKVTALDEAALRFLPDFNGKSVGHERNDWNCGSTEDGSDQDSFSRGSSASYSNPGVQYEASESPDQYSELQEAWSTRESTQASSKLILCRWHKSAGTVGSISADGHTFKKTASGQKVVINDRGTPMELSSICMVFDSTLRCGGLHTYQYTIVDGELGPADGAGFVFDSKVRRNNIQQMRTVFLNKRGVICIRDRHNVRKLTAQLPPLEPGLCLSLTVDLDNSQLQFVISSHEGVLGFAEVQLDCLFDLSMKASFQSGFFCAVVTKEITVSLW</sequence>
<evidence type="ECO:0000256" key="1">
    <source>
        <dbReference type="SAM" id="MobiDB-lite"/>
    </source>
</evidence>
<proteinExistence type="predicted"/>
<feature type="compositionally biased region" description="Polar residues" evidence="1">
    <location>
        <begin position="59"/>
        <end position="84"/>
    </location>
</feature>
<feature type="compositionally biased region" description="Polar residues" evidence="1">
    <location>
        <begin position="92"/>
        <end position="103"/>
    </location>
</feature>
<organism evidence="2 3">
    <name type="scientific">Durusdinium trenchii</name>
    <dbReference type="NCBI Taxonomy" id="1381693"/>
    <lineage>
        <taxon>Eukaryota</taxon>
        <taxon>Sar</taxon>
        <taxon>Alveolata</taxon>
        <taxon>Dinophyceae</taxon>
        <taxon>Suessiales</taxon>
        <taxon>Symbiodiniaceae</taxon>
        <taxon>Durusdinium</taxon>
    </lineage>
</organism>
<comment type="caution">
    <text evidence="2">The sequence shown here is derived from an EMBL/GenBank/DDBJ whole genome shotgun (WGS) entry which is preliminary data.</text>
</comment>